<proteinExistence type="inferred from homology"/>
<dbReference type="InterPro" id="IPR042100">
    <property type="entry name" value="Bug_dom1"/>
</dbReference>
<name>A0A1H4SP30_PSEAG</name>
<evidence type="ECO:0000256" key="2">
    <source>
        <dbReference type="SAM" id="SignalP"/>
    </source>
</evidence>
<comment type="similarity">
    <text evidence="1">Belongs to the UPF0065 (bug) family.</text>
</comment>
<dbReference type="Pfam" id="PF03401">
    <property type="entry name" value="TctC"/>
    <property type="match status" value="1"/>
</dbReference>
<accession>A0A1H4SP30</accession>
<organism evidence="3 4">
    <name type="scientific">Pseudomonas anguilliseptica</name>
    <dbReference type="NCBI Taxonomy" id="53406"/>
    <lineage>
        <taxon>Bacteria</taxon>
        <taxon>Pseudomonadati</taxon>
        <taxon>Pseudomonadota</taxon>
        <taxon>Gammaproteobacteria</taxon>
        <taxon>Pseudomonadales</taxon>
        <taxon>Pseudomonadaceae</taxon>
        <taxon>Pseudomonas</taxon>
    </lineage>
</organism>
<evidence type="ECO:0000256" key="1">
    <source>
        <dbReference type="ARBA" id="ARBA00006987"/>
    </source>
</evidence>
<gene>
    <name evidence="3" type="ORF">SAMN05421553_0885</name>
</gene>
<feature type="signal peptide" evidence="2">
    <location>
        <begin position="1"/>
        <end position="20"/>
    </location>
</feature>
<evidence type="ECO:0000313" key="3">
    <source>
        <dbReference type="EMBL" id="SEC45810.1"/>
    </source>
</evidence>
<keyword evidence="2" id="KW-0732">Signal</keyword>
<dbReference type="PANTHER" id="PTHR42928:SF5">
    <property type="entry name" value="BLR1237 PROTEIN"/>
    <property type="match status" value="1"/>
</dbReference>
<dbReference type="Gene3D" id="3.40.190.10">
    <property type="entry name" value="Periplasmic binding protein-like II"/>
    <property type="match status" value="1"/>
</dbReference>
<dbReference type="PIRSF" id="PIRSF017082">
    <property type="entry name" value="YflP"/>
    <property type="match status" value="1"/>
</dbReference>
<dbReference type="PANTHER" id="PTHR42928">
    <property type="entry name" value="TRICARBOXYLATE-BINDING PROTEIN"/>
    <property type="match status" value="1"/>
</dbReference>
<evidence type="ECO:0000313" key="4">
    <source>
        <dbReference type="Proteomes" id="UP000242849"/>
    </source>
</evidence>
<sequence length="312" mass="33480">MNRRSCWAVLCMFLALNSQASTFPERPLTMIIGYAAGGSTDIQGRVLADVLAEQLGQPVRVNNLPGAGGAVAAAMLASSAEQGYVFQYGISSTISFSPLLAPTSYDLDSFTYVAGLSLDQSAYVTGGQSGFTDWPSLLQHLRDNPGQVYVTQTAEDRLLTRAIAKREGLQLRIVPTSGGAGMAPLVISGEVFFAYSGGTHTGYTESGQMRVLASLAEERLLGYPDAPTLRELGYDLALHAVRIVTVPADTPAEQVSILFNALAAAVRDPRFIEVTETRIRQPIRFMPGGEVKAMLSQQVQAYRQLIEEVGAQ</sequence>
<dbReference type="STRING" id="53406.SAMN05421553_0885"/>
<keyword evidence="4" id="KW-1185">Reference proteome</keyword>
<dbReference type="AlphaFoldDB" id="A0A1H4SP30"/>
<dbReference type="EMBL" id="FNSC01000001">
    <property type="protein sequence ID" value="SEC45810.1"/>
    <property type="molecule type" value="Genomic_DNA"/>
</dbReference>
<dbReference type="Gene3D" id="3.40.190.150">
    <property type="entry name" value="Bordetella uptake gene, domain 1"/>
    <property type="match status" value="1"/>
</dbReference>
<dbReference type="InterPro" id="IPR005064">
    <property type="entry name" value="BUG"/>
</dbReference>
<protein>
    <submittedName>
        <fullName evidence="3">Tripartite-type tricarboxylate transporter, receptor component TctC</fullName>
    </submittedName>
</protein>
<dbReference type="Proteomes" id="UP000242849">
    <property type="component" value="Unassembled WGS sequence"/>
</dbReference>
<feature type="chain" id="PRO_5017423375" evidence="2">
    <location>
        <begin position="21"/>
        <end position="312"/>
    </location>
</feature>
<dbReference type="CDD" id="cd07012">
    <property type="entry name" value="PBP2_Bug_TTT"/>
    <property type="match status" value="1"/>
</dbReference>
<keyword evidence="3" id="KW-0675">Receptor</keyword>
<reference evidence="4" key="1">
    <citation type="submission" date="2016-10" db="EMBL/GenBank/DDBJ databases">
        <authorList>
            <person name="Varghese N."/>
            <person name="Submissions S."/>
        </authorList>
    </citation>
    <scope>NUCLEOTIDE SEQUENCE [LARGE SCALE GENOMIC DNA]</scope>
    <source>
        <strain evidence="4">DSM 12111</strain>
    </source>
</reference>